<evidence type="ECO:0000256" key="5">
    <source>
        <dbReference type="ARBA" id="ARBA00022691"/>
    </source>
</evidence>
<accession>Q48Q98</accession>
<dbReference type="REBASE" id="11148">
    <property type="entry name" value="M.PsyPI"/>
</dbReference>
<dbReference type="InterPro" id="IPR002052">
    <property type="entry name" value="DNA_methylase_N6_adenine_CS"/>
</dbReference>
<dbReference type="GO" id="GO:0032259">
    <property type="term" value="P:methylation"/>
    <property type="evidence" value="ECO:0007669"/>
    <property type="project" value="UniProtKB-KW"/>
</dbReference>
<evidence type="ECO:0000256" key="2">
    <source>
        <dbReference type="ARBA" id="ARBA00011900"/>
    </source>
</evidence>
<dbReference type="InterPro" id="IPR003356">
    <property type="entry name" value="DNA_methylase_A-5"/>
</dbReference>
<dbReference type="Pfam" id="PF02384">
    <property type="entry name" value="N6_Mtase"/>
    <property type="match status" value="1"/>
</dbReference>
<evidence type="ECO:0000259" key="9">
    <source>
        <dbReference type="Pfam" id="PF12161"/>
    </source>
</evidence>
<dbReference type="GO" id="GO:0009007">
    <property type="term" value="F:site-specific DNA-methyltransferase (adenine-specific) activity"/>
    <property type="evidence" value="ECO:0007669"/>
    <property type="project" value="UniProtKB-EC"/>
</dbReference>
<evidence type="ECO:0000256" key="3">
    <source>
        <dbReference type="ARBA" id="ARBA00022603"/>
    </source>
</evidence>
<organism evidence="10 11">
    <name type="scientific">Pseudomonas savastanoi pv. phaseolicola (strain 1448A / Race 6)</name>
    <name type="common">Pseudomonas syringae pv. phaseolicola (strain 1448A / Race 6)</name>
    <dbReference type="NCBI Taxonomy" id="264730"/>
    <lineage>
        <taxon>Bacteria</taxon>
        <taxon>Pseudomonadati</taxon>
        <taxon>Pseudomonadota</taxon>
        <taxon>Gammaproteobacteria</taxon>
        <taxon>Pseudomonadales</taxon>
        <taxon>Pseudomonadaceae</taxon>
        <taxon>Pseudomonas</taxon>
    </lineage>
</organism>
<dbReference type="GO" id="GO:0008170">
    <property type="term" value="F:N-methyltransferase activity"/>
    <property type="evidence" value="ECO:0007669"/>
    <property type="project" value="InterPro"/>
</dbReference>
<dbReference type="Gene3D" id="3.40.50.150">
    <property type="entry name" value="Vaccinia Virus protein VP39"/>
    <property type="match status" value="1"/>
</dbReference>
<evidence type="ECO:0000313" key="10">
    <source>
        <dbReference type="EMBL" id="AAZ36943.1"/>
    </source>
</evidence>
<sequence>MNHAVHNKLVSFIWSIADDCLRDVYVRGKYRDVILPMVVLRRLDALLEPSKAKVMEELAFQQGEMSQTELDDSALRSASGYVFYNTSKWTLSQLQKTATNNQQILLNNVEEYLDGFSDNVKDIVRRFNLKSQMRHMASKDVLLDVLEKFTSPYVNLTPTDIEDPEGNRLPALSNLGMGYVFEELIRKFNEENNEEAGEHFTPREVIELMTHLVFDPIKDSLPPVMTIYDPACGSGGMLTESQNFIEEKYPDPTTQRDIHLYGKEINDETYAICKSDMMIKGNNPAHIRPGSTLSVDEFAGSRFDFMLSNPPYGKSWASEQKFIKDCGEVIDPRFKVSLRDYWDNPEMQDATPRSSDGQLLFLMEMVNKMKASGEGSLGSRIASVHNGSSLFTGDAGSGESNIRRHLIENDLLDAIIQLPNNLFYNTGITTYIWLLSSNKPVQRRGKVQLIDASLLYRKLRKNLGNKNCEFAPEHIELITQTYLDLASLDRPAGGDGIAAQVFDNRDFGYHKVSIERPDRRKAQFSAERIETLRFDKALREPMQWIYQQWGEALYQDEALATHEKAILAWCEEQGLELNIKQRKKLLNLETWAKQALLVTVANYLMQAIGSDEYDDFNLFAKLVDKVLKQLNKEVGIKLGASERNQVLNAVSWYDENAVKVLRKVEKFDRAELAALLERLDCIEADLADFGYYPSDKAGEWITYESNSDLRDSESIPLADSIHHFFKAEVQPHVEEAWINLESVKIGYEISFNKYFYKHQPLRSTDEVAREIIALEQQAEGLIAEILGISVDTVSGAQYGRA</sequence>
<dbReference type="Pfam" id="PF12161">
    <property type="entry name" value="HsdM_N"/>
    <property type="match status" value="1"/>
</dbReference>
<dbReference type="EMBL" id="CP000058">
    <property type="protein sequence ID" value="AAZ36943.1"/>
    <property type="molecule type" value="Genomic_DNA"/>
</dbReference>
<keyword evidence="3 10" id="KW-0489">Methyltransferase</keyword>
<comment type="similarity">
    <text evidence="1">Belongs to the N(4)/N(6)-methyltransferase family.</text>
</comment>
<dbReference type="PROSITE" id="PS00092">
    <property type="entry name" value="N6_MTASE"/>
    <property type="match status" value="1"/>
</dbReference>
<dbReference type="Proteomes" id="UP000000551">
    <property type="component" value="Chromosome"/>
</dbReference>
<dbReference type="eggNOG" id="COG0286">
    <property type="taxonomic scope" value="Bacteria"/>
</dbReference>
<dbReference type="InterPro" id="IPR022749">
    <property type="entry name" value="D12N6_MeTrfase_N"/>
</dbReference>
<dbReference type="PANTHER" id="PTHR42933">
    <property type="entry name" value="SLR6095 PROTEIN"/>
    <property type="match status" value="1"/>
</dbReference>
<dbReference type="RefSeq" id="WP_011167339.1">
    <property type="nucleotide sequence ID" value="NC_005773.3"/>
</dbReference>
<dbReference type="GO" id="GO:0009307">
    <property type="term" value="P:DNA restriction-modification system"/>
    <property type="evidence" value="ECO:0007669"/>
    <property type="project" value="UniProtKB-KW"/>
</dbReference>
<protein>
    <recommendedName>
        <fullName evidence="2">site-specific DNA-methyltransferase (adenine-specific)</fullName>
        <ecNumber evidence="2">2.1.1.72</ecNumber>
    </recommendedName>
</protein>
<keyword evidence="6" id="KW-0680">Restriction system</keyword>
<dbReference type="SUPFAM" id="SSF53335">
    <property type="entry name" value="S-adenosyl-L-methionine-dependent methyltransferases"/>
    <property type="match status" value="1"/>
</dbReference>
<reference evidence="10 11" key="1">
    <citation type="journal article" date="2005" name="J. Bacteriol.">
        <title>Whole-genome sequence analysis of Pseudomonas syringae pv. phaseolicola 1448A reveals divergence among pathovars in genes involved in virulence and transposition.</title>
        <authorList>
            <person name="Joardar V."/>
            <person name="Lindeberg M."/>
            <person name="Jackson R.W."/>
            <person name="Selengut J."/>
            <person name="Dodson R."/>
            <person name="Brinkac L.M."/>
            <person name="Daugherty S.C."/>
            <person name="Deboy R."/>
            <person name="Durkin A.S."/>
            <person name="Giglio M.G."/>
            <person name="Madupu R."/>
            <person name="Nelson W.C."/>
            <person name="Rosovitz M.J."/>
            <person name="Sullivan S."/>
            <person name="Crabtree J."/>
            <person name="Creasy T."/>
            <person name="Davidsen T."/>
            <person name="Haft D.H."/>
            <person name="Zafar N."/>
            <person name="Zhou L."/>
            <person name="Halpin R."/>
            <person name="Holley T."/>
            <person name="Khouri H."/>
            <person name="Feldblyum T."/>
            <person name="White O."/>
            <person name="Fraser C.M."/>
            <person name="Chatterjee A.K."/>
            <person name="Cartinhour S."/>
            <person name="Schneider D.J."/>
            <person name="Mansfield J."/>
            <person name="Collmer A."/>
            <person name="Buell C.R."/>
        </authorList>
    </citation>
    <scope>NUCLEOTIDE SEQUENCE [LARGE SCALE GENOMIC DNA]</scope>
    <source>
        <strain evidence="11">1448A / Race 6</strain>
    </source>
</reference>
<keyword evidence="4" id="KW-0808">Transferase</keyword>
<dbReference type="InterPro" id="IPR029063">
    <property type="entry name" value="SAM-dependent_MTases_sf"/>
</dbReference>
<evidence type="ECO:0000256" key="1">
    <source>
        <dbReference type="ARBA" id="ARBA00006594"/>
    </source>
</evidence>
<name>Q48Q98_PSE14</name>
<dbReference type="CDD" id="cd02440">
    <property type="entry name" value="AdoMet_MTases"/>
    <property type="match status" value="1"/>
</dbReference>
<dbReference type="KEGG" id="psp:PSPPH_0107"/>
<evidence type="ECO:0000313" key="11">
    <source>
        <dbReference type="Proteomes" id="UP000000551"/>
    </source>
</evidence>
<feature type="domain" description="N6 adenine-specific DNA methyltransferase N-terminal" evidence="9">
    <location>
        <begin position="9"/>
        <end position="149"/>
    </location>
</feature>
<dbReference type="EC" id="2.1.1.72" evidence="2"/>
<dbReference type="HOGENOM" id="CLU_012122_0_0_6"/>
<dbReference type="InterPro" id="IPR051537">
    <property type="entry name" value="DNA_Adenine_Mtase"/>
</dbReference>
<gene>
    <name evidence="10" type="ordered locus">PSPPH_0107</name>
</gene>
<evidence type="ECO:0000259" key="8">
    <source>
        <dbReference type="Pfam" id="PF02384"/>
    </source>
</evidence>
<feature type="domain" description="DNA methylase adenine-specific" evidence="8">
    <location>
        <begin position="177"/>
        <end position="484"/>
    </location>
</feature>
<keyword evidence="5" id="KW-0949">S-adenosyl-L-methionine</keyword>
<dbReference type="AlphaFoldDB" id="Q48Q98"/>
<evidence type="ECO:0000256" key="6">
    <source>
        <dbReference type="ARBA" id="ARBA00022747"/>
    </source>
</evidence>
<evidence type="ECO:0000256" key="7">
    <source>
        <dbReference type="ARBA" id="ARBA00047942"/>
    </source>
</evidence>
<dbReference type="GO" id="GO:0003677">
    <property type="term" value="F:DNA binding"/>
    <property type="evidence" value="ECO:0007669"/>
    <property type="project" value="InterPro"/>
</dbReference>
<dbReference type="PRINTS" id="PR00507">
    <property type="entry name" value="N12N6MTFRASE"/>
</dbReference>
<evidence type="ECO:0000256" key="4">
    <source>
        <dbReference type="ARBA" id="ARBA00022679"/>
    </source>
</evidence>
<dbReference type="PANTHER" id="PTHR42933:SF3">
    <property type="entry name" value="TYPE I RESTRICTION ENZYME MJAVIII METHYLASE SUBUNIT"/>
    <property type="match status" value="1"/>
</dbReference>
<proteinExistence type="inferred from homology"/>
<comment type="catalytic activity">
    <reaction evidence="7">
        <text>a 2'-deoxyadenosine in DNA + S-adenosyl-L-methionine = an N(6)-methyl-2'-deoxyadenosine in DNA + S-adenosyl-L-homocysteine + H(+)</text>
        <dbReference type="Rhea" id="RHEA:15197"/>
        <dbReference type="Rhea" id="RHEA-COMP:12418"/>
        <dbReference type="Rhea" id="RHEA-COMP:12419"/>
        <dbReference type="ChEBI" id="CHEBI:15378"/>
        <dbReference type="ChEBI" id="CHEBI:57856"/>
        <dbReference type="ChEBI" id="CHEBI:59789"/>
        <dbReference type="ChEBI" id="CHEBI:90615"/>
        <dbReference type="ChEBI" id="CHEBI:90616"/>
        <dbReference type="EC" id="2.1.1.72"/>
    </reaction>
</comment>